<dbReference type="PRINTS" id="PR00719">
    <property type="entry name" value="LMWPTPASE"/>
</dbReference>
<organism evidence="5 6">
    <name type="scientific">Terrabacter lapilli</name>
    <dbReference type="NCBI Taxonomy" id="436231"/>
    <lineage>
        <taxon>Bacteria</taxon>
        <taxon>Bacillati</taxon>
        <taxon>Actinomycetota</taxon>
        <taxon>Actinomycetes</taxon>
        <taxon>Micrococcales</taxon>
        <taxon>Intrasporangiaceae</taxon>
        <taxon>Terrabacter</taxon>
    </lineage>
</organism>
<dbReference type="EMBL" id="BAAAPU010000001">
    <property type="protein sequence ID" value="GAA1966119.1"/>
    <property type="molecule type" value="Genomic_DNA"/>
</dbReference>
<dbReference type="Gene3D" id="3.40.50.2300">
    <property type="match status" value="1"/>
</dbReference>
<evidence type="ECO:0000256" key="1">
    <source>
        <dbReference type="ARBA" id="ARBA00011063"/>
    </source>
</evidence>
<protein>
    <submittedName>
        <fullName evidence="5">Low molecular weight phosphatase family protein</fullName>
    </submittedName>
</protein>
<comment type="similarity">
    <text evidence="1">Belongs to the low molecular weight phosphotyrosine protein phosphatase family.</text>
</comment>
<gene>
    <name evidence="5" type="ORF">GCM10009817_02400</name>
</gene>
<keyword evidence="6" id="KW-1185">Reference proteome</keyword>
<dbReference type="InterPro" id="IPR036196">
    <property type="entry name" value="Ptyr_pPase_sf"/>
</dbReference>
<dbReference type="RefSeq" id="WP_344057584.1">
    <property type="nucleotide sequence ID" value="NZ_BAAAPU010000001.1"/>
</dbReference>
<dbReference type="PANTHER" id="PTHR11717">
    <property type="entry name" value="LOW MOLECULAR WEIGHT PROTEIN TYROSINE PHOSPHATASE"/>
    <property type="match status" value="1"/>
</dbReference>
<dbReference type="PANTHER" id="PTHR11717:SF31">
    <property type="entry name" value="LOW MOLECULAR WEIGHT PROTEIN-TYROSINE-PHOSPHATASE ETP-RELATED"/>
    <property type="match status" value="1"/>
</dbReference>
<feature type="domain" description="Phosphotyrosine protein phosphatase I" evidence="4">
    <location>
        <begin position="12"/>
        <end position="191"/>
    </location>
</feature>
<dbReference type="InterPro" id="IPR023485">
    <property type="entry name" value="Ptyr_pPase"/>
</dbReference>
<dbReference type="InterPro" id="IPR050438">
    <property type="entry name" value="LMW_PTPase"/>
</dbReference>
<accession>A0ABP5CMF3</accession>
<evidence type="ECO:0000313" key="6">
    <source>
        <dbReference type="Proteomes" id="UP001500013"/>
    </source>
</evidence>
<dbReference type="Pfam" id="PF01451">
    <property type="entry name" value="LMWPc"/>
    <property type="match status" value="1"/>
</dbReference>
<keyword evidence="2" id="KW-0378">Hydrolase</keyword>
<evidence type="ECO:0000256" key="2">
    <source>
        <dbReference type="ARBA" id="ARBA00022801"/>
    </source>
</evidence>
<dbReference type="Proteomes" id="UP001500013">
    <property type="component" value="Unassembled WGS sequence"/>
</dbReference>
<evidence type="ECO:0000256" key="3">
    <source>
        <dbReference type="ARBA" id="ARBA00022912"/>
    </source>
</evidence>
<proteinExistence type="inferred from homology"/>
<keyword evidence="3" id="KW-0904">Protein phosphatase</keyword>
<evidence type="ECO:0000313" key="5">
    <source>
        <dbReference type="EMBL" id="GAA1966119.1"/>
    </source>
</evidence>
<reference evidence="6" key="1">
    <citation type="journal article" date="2019" name="Int. J. Syst. Evol. Microbiol.">
        <title>The Global Catalogue of Microorganisms (GCM) 10K type strain sequencing project: providing services to taxonomists for standard genome sequencing and annotation.</title>
        <authorList>
            <consortium name="The Broad Institute Genomics Platform"/>
            <consortium name="The Broad Institute Genome Sequencing Center for Infectious Disease"/>
            <person name="Wu L."/>
            <person name="Ma J."/>
        </authorList>
    </citation>
    <scope>NUCLEOTIDE SEQUENCE [LARGE SCALE GENOMIC DNA]</scope>
    <source>
        <strain evidence="6">JCM 15628</strain>
    </source>
</reference>
<dbReference type="InterPro" id="IPR017867">
    <property type="entry name" value="Tyr_phospatase_low_mol_wt"/>
</dbReference>
<sequence>MTDSSGARGRAGRVLVVCTGNVCRSPYIERRLAQLLHGTGIEVSSGGTGALVGSPIDPGSVAQLRQRDAETEGFKARQLTAEMIAHSDLVLTATRAHRAEVVRLSPRAMARCFTLADFAHLVADASADEMDELDETDPGASWVARVAALAASRRGLVPPLPLSESDIPDPYRQGPEAFAVMADAVENLLPAVEQALTP</sequence>
<name>A0ABP5CMF3_9MICO</name>
<dbReference type="SMART" id="SM00226">
    <property type="entry name" value="LMWPc"/>
    <property type="match status" value="1"/>
</dbReference>
<comment type="caution">
    <text evidence="5">The sequence shown here is derived from an EMBL/GenBank/DDBJ whole genome shotgun (WGS) entry which is preliminary data.</text>
</comment>
<dbReference type="SUPFAM" id="SSF52788">
    <property type="entry name" value="Phosphotyrosine protein phosphatases I"/>
    <property type="match status" value="1"/>
</dbReference>
<evidence type="ECO:0000259" key="4">
    <source>
        <dbReference type="SMART" id="SM00226"/>
    </source>
</evidence>